<reference evidence="1" key="1">
    <citation type="submission" date="2021-03" db="EMBL/GenBank/DDBJ databases">
        <title>Genomic Encyclopedia of Type Strains, Phase IV (KMG-IV): sequencing the most valuable type-strain genomes for metagenomic binning, comparative biology and taxonomic classification.</title>
        <authorList>
            <person name="Goeker M."/>
        </authorList>
    </citation>
    <scope>NUCLEOTIDE SEQUENCE</scope>
    <source>
        <strain evidence="1">DSM 23564</strain>
    </source>
</reference>
<sequence length="42" mass="4794">YERALSYLDKLAFVIEPERNVPAWEAVEQQQAEETATGEVNV</sequence>
<dbReference type="EMBL" id="JAGGKQ010000015">
    <property type="protein sequence ID" value="MBP1923097.1"/>
    <property type="molecule type" value="Genomic_DNA"/>
</dbReference>
<keyword evidence="2" id="KW-1185">Reference proteome</keyword>
<dbReference type="Proteomes" id="UP000823588">
    <property type="component" value="Unassembled WGS sequence"/>
</dbReference>
<gene>
    <name evidence="1" type="ORF">J2751_002134</name>
</gene>
<evidence type="ECO:0000313" key="1">
    <source>
        <dbReference type="EMBL" id="MBP1923097.1"/>
    </source>
</evidence>
<dbReference type="AlphaFoldDB" id="A0A8T4GH96"/>
<protein>
    <submittedName>
        <fullName evidence="1">Uncharacterized protein</fullName>
    </submittedName>
</protein>
<proteinExistence type="predicted"/>
<comment type="caution">
    <text evidence="1">The sequence shown here is derived from an EMBL/GenBank/DDBJ whole genome shotgun (WGS) entry which is preliminary data.</text>
</comment>
<feature type="non-terminal residue" evidence="1">
    <location>
        <position position="1"/>
    </location>
</feature>
<name>A0A8T4GH96_9EURY</name>
<accession>A0A8T4GH96</accession>
<organism evidence="1 2">
    <name type="scientific">Halorubrum alkaliphilum</name>
    <dbReference type="NCBI Taxonomy" id="261290"/>
    <lineage>
        <taxon>Archaea</taxon>
        <taxon>Methanobacteriati</taxon>
        <taxon>Methanobacteriota</taxon>
        <taxon>Stenosarchaea group</taxon>
        <taxon>Halobacteria</taxon>
        <taxon>Halobacteriales</taxon>
        <taxon>Haloferacaceae</taxon>
        <taxon>Halorubrum</taxon>
    </lineage>
</organism>
<evidence type="ECO:0000313" key="2">
    <source>
        <dbReference type="Proteomes" id="UP000823588"/>
    </source>
</evidence>